<dbReference type="Gene3D" id="3.30.2140.20">
    <property type="match status" value="1"/>
</dbReference>
<dbReference type="InterPro" id="IPR053710">
    <property type="entry name" value="Arylamine_NAT_domain_sf"/>
</dbReference>
<dbReference type="InterPro" id="IPR038765">
    <property type="entry name" value="Papain-like_cys_pep_sf"/>
</dbReference>
<evidence type="ECO:0000313" key="2">
    <source>
        <dbReference type="Proteomes" id="UP000321083"/>
    </source>
</evidence>
<evidence type="ECO:0000313" key="1">
    <source>
        <dbReference type="EMBL" id="TWW07924.1"/>
    </source>
</evidence>
<feature type="non-terminal residue" evidence="1">
    <location>
        <position position="1"/>
    </location>
</feature>
<accession>A0A5C6M3V0</accession>
<proteinExistence type="predicted"/>
<comment type="caution">
    <text evidence="1">The sequence shown here is derived from an EMBL/GenBank/DDBJ whole genome shotgun (WGS) entry which is preliminary data.</text>
</comment>
<reference evidence="1 2" key="2">
    <citation type="submission" date="2019-08" db="EMBL/GenBank/DDBJ databases">
        <authorList>
            <person name="Henke P."/>
        </authorList>
    </citation>
    <scope>NUCLEOTIDE SEQUENCE [LARGE SCALE GENOMIC DNA]</scope>
    <source>
        <strain evidence="1">Phe10_nw2017</strain>
    </source>
</reference>
<gene>
    <name evidence="1" type="ORF">E3A20_29480</name>
</gene>
<name>A0A5C6M3V0_9PLAN</name>
<keyword evidence="2" id="KW-1185">Reference proteome</keyword>
<reference evidence="1 2" key="1">
    <citation type="submission" date="2019-08" db="EMBL/GenBank/DDBJ databases">
        <title>100 year-old enigma solved: identification of Planctomyces bekefii, the type genus and species of the phylum Planctomycetes.</title>
        <authorList>
            <person name="Svetlana D.N."/>
            <person name="Overmann J."/>
        </authorList>
    </citation>
    <scope>NUCLEOTIDE SEQUENCE [LARGE SCALE GENOMIC DNA]</scope>
    <source>
        <strain evidence="1">Phe10_nw2017</strain>
    </source>
</reference>
<dbReference type="SUPFAM" id="SSF54001">
    <property type="entry name" value="Cysteine proteinases"/>
    <property type="match status" value="1"/>
</dbReference>
<dbReference type="Proteomes" id="UP000321083">
    <property type="component" value="Unassembled WGS sequence"/>
</dbReference>
<dbReference type="EMBL" id="SRHE01000941">
    <property type="protein sequence ID" value="TWW07924.1"/>
    <property type="molecule type" value="Genomic_DNA"/>
</dbReference>
<protein>
    <submittedName>
        <fullName evidence="1">Uncharacterized protein</fullName>
    </submittedName>
</protein>
<sequence>HLCVLLHLFDQDYYVDVGYGAPLFEARPLKQSFVLRAPSEVFEYCVESDSQPNSAEPPKSARVVRTPGPTKVLSFALKSLEDVRDAIAFANSWETSRHLKIPTASRFVDGGYLHLVSPKHEEPHGKGSRCSVQQRQQLRETRFPRCML</sequence>
<organism evidence="1 2">
    <name type="scientific">Planctomyces bekefii</name>
    <dbReference type="NCBI Taxonomy" id="1653850"/>
    <lineage>
        <taxon>Bacteria</taxon>
        <taxon>Pseudomonadati</taxon>
        <taxon>Planctomycetota</taxon>
        <taxon>Planctomycetia</taxon>
        <taxon>Planctomycetales</taxon>
        <taxon>Planctomycetaceae</taxon>
        <taxon>Planctomyces</taxon>
    </lineage>
</organism>
<dbReference type="AlphaFoldDB" id="A0A5C6M3V0"/>